<evidence type="ECO:0000313" key="2">
    <source>
        <dbReference type="Proteomes" id="UP001222087"/>
    </source>
</evidence>
<evidence type="ECO:0000313" key="1">
    <source>
        <dbReference type="EMBL" id="WED42680.1"/>
    </source>
</evidence>
<reference evidence="1 2" key="1">
    <citation type="submission" date="2023-02" db="EMBL/GenBank/DDBJ databases">
        <title>Genome Sequence of L. cardiaca H63T.</title>
        <authorList>
            <person name="Lopez A.E."/>
            <person name="Cianciotto N.P."/>
        </authorList>
    </citation>
    <scope>NUCLEOTIDE SEQUENCE [LARGE SCALE GENOMIC DNA]</scope>
    <source>
        <strain evidence="1 2">H63</strain>
    </source>
</reference>
<proteinExistence type="predicted"/>
<name>A0ABY8APP6_9GAMM</name>
<accession>A0ABY8APP6</accession>
<dbReference type="EMBL" id="CP119078">
    <property type="protein sequence ID" value="WED42680.1"/>
    <property type="molecule type" value="Genomic_DNA"/>
</dbReference>
<organism evidence="1 2">
    <name type="scientific">Legionella cardiaca</name>
    <dbReference type="NCBI Taxonomy" id="1071983"/>
    <lineage>
        <taxon>Bacteria</taxon>
        <taxon>Pseudomonadati</taxon>
        <taxon>Pseudomonadota</taxon>
        <taxon>Gammaproteobacteria</taxon>
        <taxon>Legionellales</taxon>
        <taxon>Legionellaceae</taxon>
        <taxon>Legionella</taxon>
    </lineage>
</organism>
<dbReference type="RefSeq" id="WP_275088496.1">
    <property type="nucleotide sequence ID" value="NZ_CP119078.1"/>
</dbReference>
<keyword evidence="2" id="KW-1185">Reference proteome</keyword>
<protein>
    <recommendedName>
        <fullName evidence="3">Dot/Icm T4SS effector</fullName>
    </recommendedName>
</protein>
<evidence type="ECO:0008006" key="3">
    <source>
        <dbReference type="Google" id="ProtNLM"/>
    </source>
</evidence>
<sequence length="534" mass="61399">MAIRYLIDVDDTLMVTHGEKGTVFNEKLIDELKRLGVDRIDLLTKMDSIECSPGKALRVSLIKHLEENGIQVGNVLTTLENMFLNSGYFSGLKLGDVYPVLMKPVEVAVNSLAQIKNYSKRYAQYLEHKNNEKKIRILDFLIKNQVLLPKDSIEDVRNKRDTCTHSINQLLINHSTIKGQDPAFNDIQYLFNEFRDYCKHHPESANLMTINDFYEKLVKACSNYQAPEDNTVAEQQLIDNYLLEFAHYGNLRYIASLLCQRNSSSTNEHDSKGNIYVQYVGKDVYQTGDTVLFIDDSNREQDSVRKAHASLGNFELSLDTISPPIQGDITEFNCQGAHIPLEQFRKQHSKHYMQLLCREGDLALKSHKSYFAVDCYKTAYLLIDDLGQDTPFSKEELLQKIMEAYKTNDPNLVGYTEKEDEVLKCMYASLNGKTDMQLRILEREQELHALRNPTLYKREGMNPFRFMDKKPETIDSDFNNKVLGSINVIISKDPGAREACSDFLSSLSKRLRYERYQGAVETFQKTMLSGPQFR</sequence>
<dbReference type="Proteomes" id="UP001222087">
    <property type="component" value="Chromosome"/>
</dbReference>
<gene>
    <name evidence="1" type="ORF">PXX05_12350</name>
</gene>